<keyword evidence="5" id="KW-1133">Transmembrane helix</keyword>
<sequence length="220" mass="23792">MASLEHKPAWTRNFVRLKTSVVLAIGLFAAALVGIAISKFSFSGLPALSAGTFFPTARPIADFNLKFENGAEFTRKDLTGHWTALFAGYTHCPDVCPTALAQLKAAKAKLGADAEKLTILFLSVDPERDTPDRLADYVHYFDPSFRAATGSEQQINAFAANLFIVHMKAPNESSGGYEVGHSAELILIDPKGRHAGFLRSPFVPETLAADLKAVLMSRVP</sequence>
<dbReference type="EMBL" id="CP044205">
    <property type="protein sequence ID" value="QFY43370.1"/>
    <property type="molecule type" value="Genomic_DNA"/>
</dbReference>
<feature type="binding site" evidence="3">
    <location>
        <position position="96"/>
    </location>
    <ligand>
        <name>Cu cation</name>
        <dbReference type="ChEBI" id="CHEBI:23378"/>
    </ligand>
</feature>
<dbReference type="InParanoid" id="A0A5Q0BHR9"/>
<dbReference type="KEGG" id="mmob:F6R98_12705"/>
<gene>
    <name evidence="7" type="ORF">F6R98_12705</name>
</gene>
<feature type="domain" description="Thioredoxin" evidence="6">
    <location>
        <begin position="54"/>
        <end position="216"/>
    </location>
</feature>
<keyword evidence="5" id="KW-0472">Membrane</keyword>
<evidence type="ECO:0000256" key="3">
    <source>
        <dbReference type="PIRSR" id="PIRSR603782-1"/>
    </source>
</evidence>
<keyword evidence="5" id="KW-0812">Transmembrane</keyword>
<evidence type="ECO:0000256" key="5">
    <source>
        <dbReference type="SAM" id="Phobius"/>
    </source>
</evidence>
<dbReference type="CDD" id="cd02968">
    <property type="entry name" value="SCO"/>
    <property type="match status" value="1"/>
</dbReference>
<evidence type="ECO:0000259" key="6">
    <source>
        <dbReference type="PROSITE" id="PS51352"/>
    </source>
</evidence>
<evidence type="ECO:0000256" key="1">
    <source>
        <dbReference type="ARBA" id="ARBA00010996"/>
    </source>
</evidence>
<reference evidence="7 8" key="1">
    <citation type="submission" date="2019-09" db="EMBL/GenBank/DDBJ databases">
        <title>Ecophysiology of the spiral-shaped methanotroph Methylospira mobilis as revealed by the complete genome sequence.</title>
        <authorList>
            <person name="Oshkin I.Y."/>
            <person name="Dedysh S.N."/>
            <person name="Miroshnikov K."/>
            <person name="Danilova O.V."/>
            <person name="Hakobyan A."/>
            <person name="Liesack W."/>
        </authorList>
    </citation>
    <scope>NUCLEOTIDE SEQUENCE [LARGE SCALE GENOMIC DNA]</scope>
    <source>
        <strain evidence="7 8">Shm1</strain>
    </source>
</reference>
<dbReference type="RefSeq" id="WP_153249352.1">
    <property type="nucleotide sequence ID" value="NZ_CP044205.1"/>
</dbReference>
<proteinExistence type="inferred from homology"/>
<dbReference type="AlphaFoldDB" id="A0A5Q0BHR9"/>
<name>A0A5Q0BHR9_9GAMM</name>
<dbReference type="SUPFAM" id="SSF52833">
    <property type="entry name" value="Thioredoxin-like"/>
    <property type="match status" value="1"/>
</dbReference>
<accession>A0A5Q0BHR9</accession>
<dbReference type="InterPro" id="IPR013766">
    <property type="entry name" value="Thioredoxin_domain"/>
</dbReference>
<keyword evidence="4" id="KW-1015">Disulfide bond</keyword>
<evidence type="ECO:0000256" key="2">
    <source>
        <dbReference type="ARBA" id="ARBA00023008"/>
    </source>
</evidence>
<feature type="binding site" evidence="3">
    <location>
        <position position="181"/>
    </location>
    <ligand>
        <name>Cu cation</name>
        <dbReference type="ChEBI" id="CHEBI:23378"/>
    </ligand>
</feature>
<dbReference type="PANTHER" id="PTHR12151">
    <property type="entry name" value="ELECTRON TRANSPORT PROTIN SCO1/SENC FAMILY MEMBER"/>
    <property type="match status" value="1"/>
</dbReference>
<dbReference type="PROSITE" id="PS51352">
    <property type="entry name" value="THIOREDOXIN_2"/>
    <property type="match status" value="1"/>
</dbReference>
<protein>
    <submittedName>
        <fullName evidence="7">SCO family protein</fullName>
    </submittedName>
</protein>
<dbReference type="GO" id="GO:0046872">
    <property type="term" value="F:metal ion binding"/>
    <property type="evidence" value="ECO:0007669"/>
    <property type="project" value="UniProtKB-KW"/>
</dbReference>
<evidence type="ECO:0000256" key="4">
    <source>
        <dbReference type="PIRSR" id="PIRSR603782-2"/>
    </source>
</evidence>
<dbReference type="OrthoDB" id="9790194at2"/>
<dbReference type="Pfam" id="PF02630">
    <property type="entry name" value="SCO1-SenC"/>
    <property type="match status" value="1"/>
</dbReference>
<dbReference type="Gene3D" id="3.40.30.10">
    <property type="entry name" value="Glutaredoxin"/>
    <property type="match status" value="1"/>
</dbReference>
<comment type="similarity">
    <text evidence="1">Belongs to the SCO1/2 family.</text>
</comment>
<organism evidence="7 8">
    <name type="scientific">Candidatus Methylospira mobilis</name>
    <dbReference type="NCBI Taxonomy" id="1808979"/>
    <lineage>
        <taxon>Bacteria</taxon>
        <taxon>Pseudomonadati</taxon>
        <taxon>Pseudomonadota</taxon>
        <taxon>Gammaproteobacteria</taxon>
        <taxon>Methylococcales</taxon>
        <taxon>Methylococcaceae</taxon>
        <taxon>Candidatus Methylospira</taxon>
    </lineage>
</organism>
<dbReference type="Proteomes" id="UP000325755">
    <property type="component" value="Chromosome"/>
</dbReference>
<dbReference type="InterPro" id="IPR036249">
    <property type="entry name" value="Thioredoxin-like_sf"/>
</dbReference>
<keyword evidence="8" id="KW-1185">Reference proteome</keyword>
<dbReference type="PANTHER" id="PTHR12151:SF25">
    <property type="entry name" value="LINALOOL DEHYDRATASE_ISOMERASE DOMAIN-CONTAINING PROTEIN"/>
    <property type="match status" value="1"/>
</dbReference>
<keyword evidence="3" id="KW-0479">Metal-binding</keyword>
<evidence type="ECO:0000313" key="8">
    <source>
        <dbReference type="Proteomes" id="UP000325755"/>
    </source>
</evidence>
<evidence type="ECO:0000313" key="7">
    <source>
        <dbReference type="EMBL" id="QFY43370.1"/>
    </source>
</evidence>
<keyword evidence="2 3" id="KW-0186">Copper</keyword>
<dbReference type="InterPro" id="IPR003782">
    <property type="entry name" value="SCO1/SenC"/>
</dbReference>
<feature type="disulfide bond" description="Redox-active" evidence="4">
    <location>
        <begin position="92"/>
        <end position="96"/>
    </location>
</feature>
<feature type="binding site" evidence="3">
    <location>
        <position position="92"/>
    </location>
    <ligand>
        <name>Cu cation</name>
        <dbReference type="ChEBI" id="CHEBI:23378"/>
    </ligand>
</feature>
<feature type="transmembrane region" description="Helical" evidence="5">
    <location>
        <begin position="21"/>
        <end position="42"/>
    </location>
</feature>